<feature type="region of interest" description="Disordered" evidence="1">
    <location>
        <begin position="710"/>
        <end position="735"/>
    </location>
</feature>
<evidence type="ECO:0000256" key="1">
    <source>
        <dbReference type="SAM" id="MobiDB-lite"/>
    </source>
</evidence>
<gene>
    <name evidence="2" type="ORF">TRAPUB_3973</name>
</gene>
<dbReference type="STRING" id="154538.A0A1M2VCF6"/>
<dbReference type="EMBL" id="MNAD01001477">
    <property type="protein sequence ID" value="OJT05235.1"/>
    <property type="molecule type" value="Genomic_DNA"/>
</dbReference>
<feature type="region of interest" description="Disordered" evidence="1">
    <location>
        <begin position="135"/>
        <end position="160"/>
    </location>
</feature>
<proteinExistence type="predicted"/>
<keyword evidence="3" id="KW-1185">Reference proteome</keyword>
<protein>
    <submittedName>
        <fullName evidence="2">Uncharacterized protein</fullName>
    </submittedName>
</protein>
<evidence type="ECO:0000313" key="2">
    <source>
        <dbReference type="EMBL" id="OJT05235.1"/>
    </source>
</evidence>
<name>A0A1M2VCF6_TRAPU</name>
<reference evidence="2 3" key="1">
    <citation type="submission" date="2016-10" db="EMBL/GenBank/DDBJ databases">
        <title>Genome sequence of the basidiomycete white-rot fungus Trametes pubescens.</title>
        <authorList>
            <person name="Makela M.R."/>
            <person name="Granchi Z."/>
            <person name="Peng M."/>
            <person name="De Vries R.P."/>
            <person name="Grigoriev I."/>
            <person name="Riley R."/>
            <person name="Hilden K."/>
        </authorList>
    </citation>
    <scope>NUCLEOTIDE SEQUENCE [LARGE SCALE GENOMIC DNA]</scope>
    <source>
        <strain evidence="2 3">FBCC735</strain>
    </source>
</reference>
<sequence>MQTPLWPPDIPPNLPSSNVAWLKSVLTNGLPAVLTAKISLDNTEDDWYAETPAGCETGRVVSHLGFIPIPSVGSNTPAFSVHVRPSRIVGYDSLGPPKMNERSQRDRALWHARRHAFDLEYLSPRRNWGPYLAVTHSASPDSSEEDDDPDWRPPGSREAELPEEKLLPDWSWLGAARVVAECTLRAHMPMDDIAKLEAWDNCREGAWLSPHQGDADVEVHGSGDGDVAGHDWAGVEGVWRRLVCWLDYDDLIRHNHSRRFDTADLEEAWVIVPISLRITSYSPSSIPAYSDRPTIHVEGEMGGAGWEGNVSLADEDIRRVYGTVSMLADGSVRWSITSLDEDNAADEWVSEAIQLGGVGSAIGILGMWTGVRHEEDDPVEPDWQKDLQIRVWANRFFTHAVQPIRMQHTRSSQRAVCYTHPPPITADYDNLRALQTIISVIYTTCPDLVPRPASIAAHTQTPLAPGELIRSVRLQTELGGLWPHNITPSRPSLNVAWLRHTLSNGLPASITTRMVLDDIKNDDDWPETPEGLATGQIFSHFGFLSIPTVESEVETPLETVDPVLTDSQSALIGRSVDIRLATADMTVETQRNRAHWHARQRVFNFDYLSRRRHWGPYLPVRSQRIDIGVDSIEGSEHSDSDESDWVPGTNALGAARVPPANLLRPDWSWLAAARIVAESVLRVERREEGLRIVGAWDNIREGTWLPSNASGNLVDGSDSDAGASASGAEGNDQKPFERDWAGVEGVWRYQHGKYDDPELEEVYIISPLSLRITGYSPSPIAAYPDRPTLHVEGETGGEGWDGNVYLGVHTVRRVHGTVSALADGGVRWSFSTPLFQNSVSRTPFFDSALPSSRNRRENAALSSQILTNVSILALSGVL</sequence>
<feature type="compositionally biased region" description="Low complexity" evidence="1">
    <location>
        <begin position="715"/>
        <end position="730"/>
    </location>
</feature>
<comment type="caution">
    <text evidence="2">The sequence shown here is derived from an EMBL/GenBank/DDBJ whole genome shotgun (WGS) entry which is preliminary data.</text>
</comment>
<accession>A0A1M2VCF6</accession>
<dbReference type="AlphaFoldDB" id="A0A1M2VCF6"/>
<evidence type="ECO:0000313" key="3">
    <source>
        <dbReference type="Proteomes" id="UP000184267"/>
    </source>
</evidence>
<dbReference type="OrthoDB" id="3226064at2759"/>
<organism evidence="2 3">
    <name type="scientific">Trametes pubescens</name>
    <name type="common">White-rot fungus</name>
    <dbReference type="NCBI Taxonomy" id="154538"/>
    <lineage>
        <taxon>Eukaryota</taxon>
        <taxon>Fungi</taxon>
        <taxon>Dikarya</taxon>
        <taxon>Basidiomycota</taxon>
        <taxon>Agaricomycotina</taxon>
        <taxon>Agaricomycetes</taxon>
        <taxon>Polyporales</taxon>
        <taxon>Polyporaceae</taxon>
        <taxon>Trametes</taxon>
    </lineage>
</organism>
<dbReference type="Proteomes" id="UP000184267">
    <property type="component" value="Unassembled WGS sequence"/>
</dbReference>